<dbReference type="EMBL" id="LIAE01010258">
    <property type="protein sequence ID" value="PAV64444.1"/>
    <property type="molecule type" value="Genomic_DNA"/>
</dbReference>
<dbReference type="PANTHER" id="PTHR23505:SF79">
    <property type="entry name" value="PROTEIN SPINSTER"/>
    <property type="match status" value="1"/>
</dbReference>
<keyword evidence="3 7" id="KW-0812">Transmembrane</keyword>
<sequence>MVIGWKCFKYIKTRRAPAIVCSVSCFLAAPSLLGIILVIPDYLNISYAFIAATTVFLAFTWSLNVCITMAVVVPNRRSSANSWQMTISHLIGDAGGPHLLGWITDLLYHNSGVLEDHLYAYLKSFYLCVASLVIAGVLYAASALTILRDMRKMEEDTKLTIMEDEGDNDKPKAAPSASKIGSADHNHPLKRSADEEVLTDSTEGKKPFASPAVPAYLGGTSKEALDDTQIETSSSAEDGTKKLSTRLVPSNTENNQDGSDGAYDPSVEQTHGSTNSFRNYEKGNSAHIPTHPNALPPN</sequence>
<dbReference type="InterPro" id="IPR036259">
    <property type="entry name" value="MFS_trans_sf"/>
</dbReference>
<organism evidence="8 9">
    <name type="scientific">Diploscapter pachys</name>
    <dbReference type="NCBI Taxonomy" id="2018661"/>
    <lineage>
        <taxon>Eukaryota</taxon>
        <taxon>Metazoa</taxon>
        <taxon>Ecdysozoa</taxon>
        <taxon>Nematoda</taxon>
        <taxon>Chromadorea</taxon>
        <taxon>Rhabditida</taxon>
        <taxon>Rhabditina</taxon>
        <taxon>Rhabditomorpha</taxon>
        <taxon>Rhabditoidea</taxon>
        <taxon>Rhabditidae</taxon>
        <taxon>Diploscapter</taxon>
    </lineage>
</organism>
<name>A0A2A2JRS9_9BILA</name>
<evidence type="ECO:0000256" key="4">
    <source>
        <dbReference type="ARBA" id="ARBA00022989"/>
    </source>
</evidence>
<comment type="subcellular location">
    <subcellularLocation>
        <location evidence="1">Membrane</location>
        <topology evidence="1">Multi-pass membrane protein</topology>
    </subcellularLocation>
</comment>
<feature type="transmembrane region" description="Helical" evidence="7">
    <location>
        <begin position="16"/>
        <end position="39"/>
    </location>
</feature>
<evidence type="ECO:0000313" key="9">
    <source>
        <dbReference type="Proteomes" id="UP000218231"/>
    </source>
</evidence>
<comment type="caution">
    <text evidence="8">The sequence shown here is derived from an EMBL/GenBank/DDBJ whole genome shotgun (WGS) entry which is preliminary data.</text>
</comment>
<dbReference type="GO" id="GO:0016020">
    <property type="term" value="C:membrane"/>
    <property type="evidence" value="ECO:0007669"/>
    <property type="project" value="UniProtKB-SubCell"/>
</dbReference>
<dbReference type="InterPro" id="IPR044770">
    <property type="entry name" value="MFS_spinster-like"/>
</dbReference>
<gene>
    <name evidence="8" type="ORF">WR25_07031</name>
</gene>
<proteinExistence type="predicted"/>
<dbReference type="AlphaFoldDB" id="A0A2A2JRS9"/>
<protein>
    <recommendedName>
        <fullName evidence="10">Major facilitator superfamily (MFS) profile domain-containing protein</fullName>
    </recommendedName>
</protein>
<accession>A0A2A2JRS9</accession>
<keyword evidence="4 7" id="KW-1133">Transmembrane helix</keyword>
<evidence type="ECO:0000256" key="1">
    <source>
        <dbReference type="ARBA" id="ARBA00004141"/>
    </source>
</evidence>
<evidence type="ECO:0000256" key="5">
    <source>
        <dbReference type="ARBA" id="ARBA00023136"/>
    </source>
</evidence>
<feature type="compositionally biased region" description="Polar residues" evidence="6">
    <location>
        <begin position="267"/>
        <end position="278"/>
    </location>
</feature>
<feature type="transmembrane region" description="Helical" evidence="7">
    <location>
        <begin position="45"/>
        <end position="73"/>
    </location>
</feature>
<feature type="compositionally biased region" description="Polar residues" evidence="6">
    <location>
        <begin position="247"/>
        <end position="258"/>
    </location>
</feature>
<dbReference type="SUPFAM" id="SSF103473">
    <property type="entry name" value="MFS general substrate transporter"/>
    <property type="match status" value="1"/>
</dbReference>
<feature type="compositionally biased region" description="Basic and acidic residues" evidence="6">
    <location>
        <begin position="182"/>
        <end position="194"/>
    </location>
</feature>
<feature type="transmembrane region" description="Helical" evidence="7">
    <location>
        <begin position="124"/>
        <end position="147"/>
    </location>
</feature>
<feature type="region of interest" description="Disordered" evidence="6">
    <location>
        <begin position="161"/>
        <end position="298"/>
    </location>
</feature>
<evidence type="ECO:0000256" key="2">
    <source>
        <dbReference type="ARBA" id="ARBA00022448"/>
    </source>
</evidence>
<dbReference type="OrthoDB" id="6770063at2759"/>
<dbReference type="Proteomes" id="UP000218231">
    <property type="component" value="Unassembled WGS sequence"/>
</dbReference>
<keyword evidence="9" id="KW-1185">Reference proteome</keyword>
<keyword evidence="5 7" id="KW-0472">Membrane</keyword>
<evidence type="ECO:0008006" key="10">
    <source>
        <dbReference type="Google" id="ProtNLM"/>
    </source>
</evidence>
<evidence type="ECO:0000313" key="8">
    <source>
        <dbReference type="EMBL" id="PAV64444.1"/>
    </source>
</evidence>
<evidence type="ECO:0000256" key="6">
    <source>
        <dbReference type="SAM" id="MobiDB-lite"/>
    </source>
</evidence>
<keyword evidence="2" id="KW-0813">Transport</keyword>
<reference evidence="8 9" key="1">
    <citation type="journal article" date="2017" name="Curr. Biol.">
        <title>Genome architecture and evolution of a unichromosomal asexual nematode.</title>
        <authorList>
            <person name="Fradin H."/>
            <person name="Zegar C."/>
            <person name="Gutwein M."/>
            <person name="Lucas J."/>
            <person name="Kovtun M."/>
            <person name="Corcoran D."/>
            <person name="Baugh L.R."/>
            <person name="Kiontke K."/>
            <person name="Gunsalus K."/>
            <person name="Fitch D.H."/>
            <person name="Piano F."/>
        </authorList>
    </citation>
    <scope>NUCLEOTIDE SEQUENCE [LARGE SCALE GENOMIC DNA]</scope>
    <source>
        <strain evidence="8">PF1309</strain>
    </source>
</reference>
<dbReference type="STRING" id="2018661.A0A2A2JRS9"/>
<evidence type="ECO:0000256" key="3">
    <source>
        <dbReference type="ARBA" id="ARBA00022692"/>
    </source>
</evidence>
<dbReference type="PANTHER" id="PTHR23505">
    <property type="entry name" value="SPINSTER"/>
    <property type="match status" value="1"/>
</dbReference>
<dbReference type="Gene3D" id="1.20.1250.20">
    <property type="entry name" value="MFS general substrate transporter like domains"/>
    <property type="match status" value="1"/>
</dbReference>
<evidence type="ECO:0000256" key="7">
    <source>
        <dbReference type="SAM" id="Phobius"/>
    </source>
</evidence>